<dbReference type="InterPro" id="IPR000433">
    <property type="entry name" value="Znf_ZZ"/>
</dbReference>
<feature type="domain" description="HTH myb-type" evidence="16">
    <location>
        <begin position="355"/>
        <end position="409"/>
    </location>
</feature>
<evidence type="ECO:0008006" key="19">
    <source>
        <dbReference type="Google" id="ProtNLM"/>
    </source>
</evidence>
<dbReference type="SUPFAM" id="SSF46689">
    <property type="entry name" value="Homeodomain-like"/>
    <property type="match status" value="2"/>
</dbReference>
<proteinExistence type="predicted"/>
<feature type="compositionally biased region" description="Basic residues" evidence="11">
    <location>
        <begin position="26"/>
        <end position="37"/>
    </location>
</feature>
<dbReference type="InterPro" id="IPR009057">
    <property type="entry name" value="Homeodomain-like_sf"/>
</dbReference>
<dbReference type="Gene3D" id="3.30.60.90">
    <property type="match status" value="1"/>
</dbReference>
<dbReference type="Pfam" id="PF00249">
    <property type="entry name" value="Myb_DNA-binding"/>
    <property type="match status" value="1"/>
</dbReference>
<feature type="domain" description="SANT" evidence="15">
    <location>
        <begin position="358"/>
        <end position="409"/>
    </location>
</feature>
<dbReference type="PROSITE" id="PS50934">
    <property type="entry name" value="SWIRM"/>
    <property type="match status" value="1"/>
</dbReference>
<evidence type="ECO:0000259" key="12">
    <source>
        <dbReference type="PROSITE" id="PS50090"/>
    </source>
</evidence>
<dbReference type="Pfam" id="PF04433">
    <property type="entry name" value="SWIRM"/>
    <property type="match status" value="1"/>
</dbReference>
<feature type="region of interest" description="Disordered" evidence="11">
    <location>
        <begin position="422"/>
        <end position="505"/>
    </location>
</feature>
<dbReference type="CDD" id="cd02336">
    <property type="entry name" value="ZZ_RSC8"/>
    <property type="match status" value="1"/>
</dbReference>
<feature type="region of interest" description="Disordered" evidence="11">
    <location>
        <begin position="1"/>
        <end position="77"/>
    </location>
</feature>
<comment type="subcellular location">
    <subcellularLocation>
        <location evidence="1">Nucleus</location>
    </subcellularLocation>
</comment>
<dbReference type="InterPro" id="IPR041984">
    <property type="entry name" value="Rsc8/Ssr1/Ssr2_ZZ"/>
</dbReference>
<evidence type="ECO:0000256" key="3">
    <source>
        <dbReference type="ARBA" id="ARBA00022723"/>
    </source>
</evidence>
<evidence type="ECO:0000256" key="8">
    <source>
        <dbReference type="ARBA" id="ARBA00023163"/>
    </source>
</evidence>
<evidence type="ECO:0000313" key="17">
    <source>
        <dbReference type="EMBL" id="KAE8008508.1"/>
    </source>
</evidence>
<feature type="compositionally biased region" description="Low complexity" evidence="11">
    <location>
        <begin position="11"/>
        <end position="24"/>
    </location>
</feature>
<dbReference type="Pfam" id="PF00569">
    <property type="entry name" value="ZZ"/>
    <property type="match status" value="1"/>
</dbReference>
<dbReference type="InterPro" id="IPR001005">
    <property type="entry name" value="SANT/Myb"/>
</dbReference>
<dbReference type="InterPro" id="IPR036388">
    <property type="entry name" value="WH-like_DNA-bd_sf"/>
</dbReference>
<keyword evidence="8" id="KW-0804">Transcription</keyword>
<keyword evidence="18" id="KW-1185">Reference proteome</keyword>
<sequence length="1055" mass="114289">MEEKRGEAGTAPAVGAESPASEPSSSRRRSGALKRKNNSNFGASNSSSAPSKRVTREKASLSHPPIHNGPLTRARQGPNNLAASALASRGGAAAPAKKLNEQAAAAAAAAEELSKKSELVALEAAMEAELEAIRSRGANAHVVPSHCGWFSWTKVHPIEERTLPSFFNGKSEARTPDVYMEIRNWIMKKFHSDPNTQIELKDISELEVGDLEARQEVMEFLDHWGLINFHPFPLTDSVVPCADNDGAAKRDSLVEKLFRFETPELCLPLVPKTNLTTPAVPSGFFPESAIAEELARAEGPAVEYHCNSCSADCSRKRYHCQKQADFDLCTDCFNNGQFGSGMKSLDFILMEPAEAPGLSSGKWTDQETLLLLEALELYKENWNEIAEHVATKTKAQCILHFLQMPIEDTFLDSDVDIDASSKENADPAFTNNDLSVPKDAPESKEIKTGASEGQPLASPMETSNIEDTSEVKVGEESRLEDASEVKVDQETLGPEETSEVKGDQDVGENWALKALREAFEAVGYPPAPDNQLSFAEVGNPAMALAVFLARLVGPDVAFASAHSSLKSISGSSPGIQLAARHCVLLEDPPDDKKEAIGSERDAQEDRNLEGRNEKGDNSPSVLDDGDLSNGHNKKKIKDCAPEETQNGESTGKPHAAKEQDVKASCEEVGRHNLDDKSNSDFPKDQPQSTMKESDNLTSKVELPPSSGEEPQERTSVGEPSQPAEVLQDVHTVSDSPSAEKNELQEPVPSDSVKEPPQPTEAPRDADMLSDSLPLEKNGPDQPLTTSSVGNLPQPTETSTDVDMVSDSLPTEKNEPQQPVTKNSVEEPSQTTEAPEDVVMVSDSLPSEKNESQQPVTTISVVDNGASKGEDQIEDGKIVKPEIIERKTENKFDKVKRAAITALSAAAVKAKVLADQEEDQIRQLAAFLIEKQLHKLETKLAFFNEMEHVVMRVREQLDRSRQRLYHERAQIIAARLGAPASSSRAMPPSLPTNRIATNFANSVGRFPMSMTSHRPPILRPMGTVTSSPSNPFASNTAAGSSVRPPGQDSLSSVGTK</sequence>
<evidence type="ECO:0000256" key="4">
    <source>
        <dbReference type="ARBA" id="ARBA00022771"/>
    </source>
</evidence>
<keyword evidence="3" id="KW-0479">Metal-binding</keyword>
<dbReference type="InterPro" id="IPR017884">
    <property type="entry name" value="SANT_dom"/>
</dbReference>
<feature type="compositionally biased region" description="Basic and acidic residues" evidence="11">
    <location>
        <begin position="655"/>
        <end position="683"/>
    </location>
</feature>
<dbReference type="GO" id="GO:0005634">
    <property type="term" value="C:nucleus"/>
    <property type="evidence" value="ECO:0007669"/>
    <property type="project" value="UniProtKB-SubCell"/>
</dbReference>
<dbReference type="PROSITE" id="PS50090">
    <property type="entry name" value="MYB_LIKE"/>
    <property type="match status" value="1"/>
</dbReference>
<feature type="compositionally biased region" description="Polar residues" evidence="11">
    <location>
        <begin position="851"/>
        <end position="860"/>
    </location>
</feature>
<evidence type="ECO:0000259" key="14">
    <source>
        <dbReference type="PROSITE" id="PS50934"/>
    </source>
</evidence>
<dbReference type="PANTHER" id="PTHR12802:SF41">
    <property type="entry name" value="BRAHMA ASSOCIATED PROTEIN 155 KDA"/>
    <property type="match status" value="1"/>
</dbReference>
<feature type="domain" description="Myb-like" evidence="12">
    <location>
        <begin position="355"/>
        <end position="405"/>
    </location>
</feature>
<feature type="compositionally biased region" description="Polar residues" evidence="11">
    <location>
        <begin position="1022"/>
        <end position="1038"/>
    </location>
</feature>
<keyword evidence="5" id="KW-0862">Zinc</keyword>
<keyword evidence="9" id="KW-0539">Nucleus</keyword>
<feature type="compositionally biased region" description="Basic and acidic residues" evidence="11">
    <location>
        <begin position="590"/>
        <end position="616"/>
    </location>
</feature>
<evidence type="ECO:0000313" key="18">
    <source>
        <dbReference type="Proteomes" id="UP000327013"/>
    </source>
</evidence>
<dbReference type="Gene3D" id="1.10.10.10">
    <property type="entry name" value="Winged helix-like DNA-binding domain superfamily/Winged helix DNA-binding domain"/>
    <property type="match status" value="1"/>
</dbReference>
<reference evidence="17 18" key="1">
    <citation type="submission" date="2019-06" db="EMBL/GenBank/DDBJ databases">
        <title>A chromosomal-level reference genome of Carpinus fangiana (Coryloideae, Betulaceae).</title>
        <authorList>
            <person name="Yang X."/>
            <person name="Wang Z."/>
            <person name="Zhang L."/>
            <person name="Hao G."/>
            <person name="Liu J."/>
            <person name="Yang Y."/>
        </authorList>
    </citation>
    <scope>NUCLEOTIDE SEQUENCE [LARGE SCALE GENOMIC DNA]</scope>
    <source>
        <strain evidence="17">Cfa_2016G</strain>
        <tissue evidence="17">Leaf</tissue>
    </source>
</reference>
<dbReference type="Pfam" id="PF16495">
    <property type="entry name" value="SWIRM-assoc_1"/>
    <property type="match status" value="1"/>
</dbReference>
<dbReference type="PROSITE" id="PS01357">
    <property type="entry name" value="ZF_ZZ_1"/>
    <property type="match status" value="1"/>
</dbReference>
<evidence type="ECO:0000256" key="11">
    <source>
        <dbReference type="SAM" id="MobiDB-lite"/>
    </source>
</evidence>
<feature type="region of interest" description="Disordered" evidence="11">
    <location>
        <begin position="586"/>
        <end position="872"/>
    </location>
</feature>
<keyword evidence="7" id="KW-0238">DNA-binding</keyword>
<dbReference type="InterPro" id="IPR007526">
    <property type="entry name" value="SWIRM"/>
</dbReference>
<dbReference type="InterPro" id="IPR017930">
    <property type="entry name" value="Myb_dom"/>
</dbReference>
<accession>A0A5N6QPS2</accession>
<dbReference type="FunFam" id="1.10.10.60:FF:000014">
    <property type="entry name" value="SWI/SNF complex subunit SMARCC2 isoform C"/>
    <property type="match status" value="1"/>
</dbReference>
<feature type="compositionally biased region" description="Polar residues" evidence="11">
    <location>
        <begin position="685"/>
        <end position="698"/>
    </location>
</feature>
<evidence type="ECO:0000256" key="9">
    <source>
        <dbReference type="ARBA" id="ARBA00023242"/>
    </source>
</evidence>
<feature type="compositionally biased region" description="Polar residues" evidence="11">
    <location>
        <begin position="815"/>
        <end position="832"/>
    </location>
</feature>
<dbReference type="PROSITE" id="PS50135">
    <property type="entry name" value="ZF_ZZ_2"/>
    <property type="match status" value="1"/>
</dbReference>
<evidence type="ECO:0000256" key="10">
    <source>
        <dbReference type="PROSITE-ProRule" id="PRU00228"/>
    </source>
</evidence>
<dbReference type="CDD" id="cd00167">
    <property type="entry name" value="SANT"/>
    <property type="match status" value="1"/>
</dbReference>
<evidence type="ECO:0000259" key="13">
    <source>
        <dbReference type="PROSITE" id="PS50135"/>
    </source>
</evidence>
<evidence type="ECO:0000256" key="6">
    <source>
        <dbReference type="ARBA" id="ARBA00023015"/>
    </source>
</evidence>
<dbReference type="InterPro" id="IPR032451">
    <property type="entry name" value="SMARCC_C"/>
</dbReference>
<dbReference type="GO" id="GO:0008270">
    <property type="term" value="F:zinc ion binding"/>
    <property type="evidence" value="ECO:0007669"/>
    <property type="project" value="UniProtKB-KW"/>
</dbReference>
<dbReference type="Proteomes" id="UP000327013">
    <property type="component" value="Chromosome 2"/>
</dbReference>
<feature type="domain" description="ZZ-type" evidence="13">
    <location>
        <begin position="301"/>
        <end position="355"/>
    </location>
</feature>
<evidence type="ECO:0000256" key="5">
    <source>
        <dbReference type="ARBA" id="ARBA00022833"/>
    </source>
</evidence>
<dbReference type="EMBL" id="CM017322">
    <property type="protein sequence ID" value="KAE8008508.1"/>
    <property type="molecule type" value="Genomic_DNA"/>
</dbReference>
<dbReference type="SMART" id="SM00291">
    <property type="entry name" value="ZnF_ZZ"/>
    <property type="match status" value="1"/>
</dbReference>
<dbReference type="PROSITE" id="PS51293">
    <property type="entry name" value="SANT"/>
    <property type="match status" value="1"/>
</dbReference>
<dbReference type="GO" id="GO:0003677">
    <property type="term" value="F:DNA binding"/>
    <property type="evidence" value="ECO:0007669"/>
    <property type="project" value="UniProtKB-KW"/>
</dbReference>
<keyword evidence="2" id="KW-0217">Developmental protein</keyword>
<evidence type="ECO:0000259" key="15">
    <source>
        <dbReference type="PROSITE" id="PS51293"/>
    </source>
</evidence>
<feature type="domain" description="SWIRM" evidence="14">
    <location>
        <begin position="141"/>
        <end position="238"/>
    </location>
</feature>
<dbReference type="InterPro" id="IPR043145">
    <property type="entry name" value="Znf_ZZ_sf"/>
</dbReference>
<evidence type="ECO:0000256" key="7">
    <source>
        <dbReference type="ARBA" id="ARBA00023125"/>
    </source>
</evidence>
<feature type="compositionally biased region" description="Polar residues" evidence="11">
    <location>
        <begin position="782"/>
        <end position="800"/>
    </location>
</feature>
<dbReference type="AlphaFoldDB" id="A0A5N6QPS2"/>
<name>A0A5N6QPS2_9ROSI</name>
<evidence type="ECO:0000256" key="1">
    <source>
        <dbReference type="ARBA" id="ARBA00004123"/>
    </source>
</evidence>
<gene>
    <name evidence="17" type="ORF">FH972_005013</name>
</gene>
<protein>
    <recommendedName>
        <fullName evidence="19">SWI/SNF complex subunit SWI3D</fullName>
    </recommendedName>
</protein>
<dbReference type="PROSITE" id="PS51294">
    <property type="entry name" value="HTH_MYB"/>
    <property type="match status" value="1"/>
</dbReference>
<dbReference type="SUPFAM" id="SSF57850">
    <property type="entry name" value="RING/U-box"/>
    <property type="match status" value="1"/>
</dbReference>
<organism evidence="17 18">
    <name type="scientific">Carpinus fangiana</name>
    <dbReference type="NCBI Taxonomy" id="176857"/>
    <lineage>
        <taxon>Eukaryota</taxon>
        <taxon>Viridiplantae</taxon>
        <taxon>Streptophyta</taxon>
        <taxon>Embryophyta</taxon>
        <taxon>Tracheophyta</taxon>
        <taxon>Spermatophyta</taxon>
        <taxon>Magnoliopsida</taxon>
        <taxon>eudicotyledons</taxon>
        <taxon>Gunneridae</taxon>
        <taxon>Pentapetalae</taxon>
        <taxon>rosids</taxon>
        <taxon>fabids</taxon>
        <taxon>Fagales</taxon>
        <taxon>Betulaceae</taxon>
        <taxon>Carpinus</taxon>
    </lineage>
</organism>
<keyword evidence="4 10" id="KW-0863">Zinc-finger</keyword>
<evidence type="ECO:0000259" key="16">
    <source>
        <dbReference type="PROSITE" id="PS51294"/>
    </source>
</evidence>
<feature type="region of interest" description="Disordered" evidence="11">
    <location>
        <begin position="1016"/>
        <end position="1055"/>
    </location>
</feature>
<dbReference type="OrthoDB" id="118550at2759"/>
<feature type="compositionally biased region" description="Basic and acidic residues" evidence="11">
    <location>
        <begin position="469"/>
        <end position="489"/>
    </location>
</feature>
<dbReference type="Gene3D" id="1.10.10.60">
    <property type="entry name" value="Homeodomain-like"/>
    <property type="match status" value="1"/>
</dbReference>
<keyword evidence="6" id="KW-0805">Transcription regulation</keyword>
<dbReference type="SMART" id="SM00717">
    <property type="entry name" value="SANT"/>
    <property type="match status" value="1"/>
</dbReference>
<feature type="compositionally biased region" description="Low complexity" evidence="11">
    <location>
        <begin position="38"/>
        <end position="51"/>
    </location>
</feature>
<dbReference type="PANTHER" id="PTHR12802">
    <property type="entry name" value="SWI/SNF COMPLEX-RELATED"/>
    <property type="match status" value="1"/>
</dbReference>
<evidence type="ECO:0000256" key="2">
    <source>
        <dbReference type="ARBA" id="ARBA00022473"/>
    </source>
</evidence>